<evidence type="ECO:0000256" key="3">
    <source>
        <dbReference type="ARBA" id="ARBA00022448"/>
    </source>
</evidence>
<evidence type="ECO:0000256" key="7">
    <source>
        <dbReference type="ARBA" id="ARBA00023136"/>
    </source>
</evidence>
<evidence type="ECO:0000313" key="12">
    <source>
        <dbReference type="EMBL" id="GLL09103.1"/>
    </source>
</evidence>
<dbReference type="InterPro" id="IPR050681">
    <property type="entry name" value="CDF/SLC30A"/>
</dbReference>
<keyword evidence="6" id="KW-0406">Ion transport</keyword>
<evidence type="ECO:0000256" key="9">
    <source>
        <dbReference type="SAM" id="Phobius"/>
    </source>
</evidence>
<feature type="transmembrane region" description="Helical" evidence="9">
    <location>
        <begin position="93"/>
        <end position="112"/>
    </location>
</feature>
<feature type="domain" description="Cation efflux protein cytoplasmic" evidence="11">
    <location>
        <begin position="222"/>
        <end position="300"/>
    </location>
</feature>
<dbReference type="EMBL" id="BSFQ01000001">
    <property type="protein sequence ID" value="GLL09103.1"/>
    <property type="molecule type" value="Genomic_DNA"/>
</dbReference>
<dbReference type="PANTHER" id="PTHR11562">
    <property type="entry name" value="CATION EFFLUX PROTEIN/ ZINC TRANSPORTER"/>
    <property type="match status" value="1"/>
</dbReference>
<accession>A0A9W6NU06</accession>
<comment type="similarity">
    <text evidence="2">Belongs to the cation diffusion facilitator (CDF) transporter (TC 2.A.4) family. SLC30A subfamily.</text>
</comment>
<organism evidence="12 13">
    <name type="scientific">Pseudonocardia halophobica</name>
    <dbReference type="NCBI Taxonomy" id="29401"/>
    <lineage>
        <taxon>Bacteria</taxon>
        <taxon>Bacillati</taxon>
        <taxon>Actinomycetota</taxon>
        <taxon>Actinomycetes</taxon>
        <taxon>Pseudonocardiales</taxon>
        <taxon>Pseudonocardiaceae</taxon>
        <taxon>Pseudonocardia</taxon>
    </lineage>
</organism>
<evidence type="ECO:0000256" key="5">
    <source>
        <dbReference type="ARBA" id="ARBA00022989"/>
    </source>
</evidence>
<reference evidence="12" key="1">
    <citation type="journal article" date="2014" name="Int. J. Syst. Evol. Microbiol.">
        <title>Complete genome sequence of Corynebacterium casei LMG S-19264T (=DSM 44701T), isolated from a smear-ripened cheese.</title>
        <authorList>
            <consortium name="US DOE Joint Genome Institute (JGI-PGF)"/>
            <person name="Walter F."/>
            <person name="Albersmeier A."/>
            <person name="Kalinowski J."/>
            <person name="Ruckert C."/>
        </authorList>
    </citation>
    <scope>NUCLEOTIDE SEQUENCE</scope>
    <source>
        <strain evidence="12">VKM Ac-1069</strain>
    </source>
</reference>
<dbReference type="InterPro" id="IPR036837">
    <property type="entry name" value="Cation_efflux_CTD_sf"/>
</dbReference>
<feature type="domain" description="Cation efflux protein transmembrane" evidence="10">
    <location>
        <begin position="26"/>
        <end position="217"/>
    </location>
</feature>
<comment type="caution">
    <text evidence="12">The sequence shown here is derived from an EMBL/GenBank/DDBJ whole genome shotgun (WGS) entry which is preliminary data.</text>
</comment>
<dbReference type="Proteomes" id="UP001143463">
    <property type="component" value="Unassembled WGS sequence"/>
</dbReference>
<dbReference type="InterPro" id="IPR027469">
    <property type="entry name" value="Cation_efflux_TMD_sf"/>
</dbReference>
<sequence>MGSVRAMGTGHGHGHGHGAGSDRRRLVAALLVTLACAVLGGVGALLTGSLALLADLGHLLTDAGALAAAVVASVLAARPACHHRTFGLGRVEVLVAGLNAVALVAVVVWVAVEGVARLFEPAEIPGLPLLVIGAAGLAGNLVSLAILAGGDRGNMNLRGAMLHVLGDALGSVGVMVAAIVLVTTGWPYADTLASLLIAALILPRAIGLLREVWHVLLEGAPAGIDVAEVRSSLLAVPGVADVHDLHVWAINDRTPSMSAHLVVTEEAEDATGCGATVLDRAGAALRERFGLSHSTLQLEQHAHVGHEHTCH</sequence>
<keyword evidence="3" id="KW-0813">Transport</keyword>
<dbReference type="GO" id="GO:0005886">
    <property type="term" value="C:plasma membrane"/>
    <property type="evidence" value="ECO:0007669"/>
    <property type="project" value="TreeGrafter"/>
</dbReference>
<feature type="region of interest" description="Disordered" evidence="8">
    <location>
        <begin position="1"/>
        <end position="20"/>
    </location>
</feature>
<dbReference type="AlphaFoldDB" id="A0A9W6NU06"/>
<evidence type="ECO:0000256" key="1">
    <source>
        <dbReference type="ARBA" id="ARBA00004141"/>
    </source>
</evidence>
<name>A0A9W6NU06_9PSEU</name>
<evidence type="ECO:0000256" key="6">
    <source>
        <dbReference type="ARBA" id="ARBA00023065"/>
    </source>
</evidence>
<reference evidence="12" key="2">
    <citation type="submission" date="2023-01" db="EMBL/GenBank/DDBJ databases">
        <authorList>
            <person name="Sun Q."/>
            <person name="Evtushenko L."/>
        </authorList>
    </citation>
    <scope>NUCLEOTIDE SEQUENCE</scope>
    <source>
        <strain evidence="12">VKM Ac-1069</strain>
    </source>
</reference>
<feature type="transmembrane region" description="Helical" evidence="9">
    <location>
        <begin position="192"/>
        <end position="209"/>
    </location>
</feature>
<gene>
    <name evidence="12" type="ORF">GCM10017577_02430</name>
</gene>
<feature type="transmembrane region" description="Helical" evidence="9">
    <location>
        <begin position="63"/>
        <end position="81"/>
    </location>
</feature>
<dbReference type="Pfam" id="PF16916">
    <property type="entry name" value="ZT_dimer"/>
    <property type="match status" value="1"/>
</dbReference>
<protein>
    <submittedName>
        <fullName evidence="12">Cation transporter</fullName>
    </submittedName>
</protein>
<dbReference type="PANTHER" id="PTHR11562:SF17">
    <property type="entry name" value="RE54080P-RELATED"/>
    <property type="match status" value="1"/>
</dbReference>
<evidence type="ECO:0000259" key="11">
    <source>
        <dbReference type="Pfam" id="PF16916"/>
    </source>
</evidence>
<dbReference type="SUPFAM" id="SSF160240">
    <property type="entry name" value="Cation efflux protein cytoplasmic domain-like"/>
    <property type="match status" value="1"/>
</dbReference>
<evidence type="ECO:0000256" key="4">
    <source>
        <dbReference type="ARBA" id="ARBA00022692"/>
    </source>
</evidence>
<evidence type="ECO:0000256" key="8">
    <source>
        <dbReference type="SAM" id="MobiDB-lite"/>
    </source>
</evidence>
<comment type="subcellular location">
    <subcellularLocation>
        <location evidence="1">Membrane</location>
        <topology evidence="1">Multi-pass membrane protein</topology>
    </subcellularLocation>
</comment>
<dbReference type="InterPro" id="IPR027470">
    <property type="entry name" value="Cation_efflux_CTD"/>
</dbReference>
<keyword evidence="7 9" id="KW-0472">Membrane</keyword>
<dbReference type="InterPro" id="IPR058533">
    <property type="entry name" value="Cation_efflux_TM"/>
</dbReference>
<dbReference type="InterPro" id="IPR002524">
    <property type="entry name" value="Cation_efflux"/>
</dbReference>
<proteinExistence type="inferred from homology"/>
<feature type="transmembrane region" description="Helical" evidence="9">
    <location>
        <begin position="124"/>
        <end position="148"/>
    </location>
</feature>
<evidence type="ECO:0000313" key="13">
    <source>
        <dbReference type="Proteomes" id="UP001143463"/>
    </source>
</evidence>
<dbReference type="Gene3D" id="1.20.1510.10">
    <property type="entry name" value="Cation efflux protein transmembrane domain"/>
    <property type="match status" value="1"/>
</dbReference>
<feature type="transmembrane region" description="Helical" evidence="9">
    <location>
        <begin position="26"/>
        <end position="51"/>
    </location>
</feature>
<keyword evidence="4 9" id="KW-0812">Transmembrane</keyword>
<keyword evidence="5 9" id="KW-1133">Transmembrane helix</keyword>
<dbReference type="Pfam" id="PF01545">
    <property type="entry name" value="Cation_efflux"/>
    <property type="match status" value="1"/>
</dbReference>
<dbReference type="NCBIfam" id="TIGR01297">
    <property type="entry name" value="CDF"/>
    <property type="match status" value="1"/>
</dbReference>
<feature type="transmembrane region" description="Helical" evidence="9">
    <location>
        <begin position="160"/>
        <end position="186"/>
    </location>
</feature>
<evidence type="ECO:0000259" key="10">
    <source>
        <dbReference type="Pfam" id="PF01545"/>
    </source>
</evidence>
<evidence type="ECO:0000256" key="2">
    <source>
        <dbReference type="ARBA" id="ARBA00008873"/>
    </source>
</evidence>
<keyword evidence="13" id="KW-1185">Reference proteome</keyword>
<dbReference type="GO" id="GO:0005385">
    <property type="term" value="F:zinc ion transmembrane transporter activity"/>
    <property type="evidence" value="ECO:0007669"/>
    <property type="project" value="TreeGrafter"/>
</dbReference>
<dbReference type="SUPFAM" id="SSF161111">
    <property type="entry name" value="Cation efflux protein transmembrane domain-like"/>
    <property type="match status" value="1"/>
</dbReference>